<feature type="transmembrane region" description="Helical" evidence="7">
    <location>
        <begin position="202"/>
        <end position="221"/>
    </location>
</feature>
<dbReference type="SUPFAM" id="SSF51735">
    <property type="entry name" value="NAD(P)-binding Rossmann-fold domains"/>
    <property type="match status" value="1"/>
</dbReference>
<dbReference type="Gene3D" id="3.40.50.720">
    <property type="entry name" value="NAD(P)-binding Rossmann-like Domain"/>
    <property type="match status" value="1"/>
</dbReference>
<evidence type="ECO:0000256" key="5">
    <source>
        <dbReference type="ARBA" id="ARBA00023027"/>
    </source>
</evidence>
<dbReference type="InterPro" id="IPR036291">
    <property type="entry name" value="NAD(P)-bd_dom_sf"/>
</dbReference>
<evidence type="ECO:0000256" key="7">
    <source>
        <dbReference type="SAM" id="Phobius"/>
    </source>
</evidence>
<keyword evidence="5" id="KW-0520">NAD</keyword>
<evidence type="ECO:0000313" key="9">
    <source>
        <dbReference type="EMBL" id="KAJ9641269.1"/>
    </source>
</evidence>
<dbReference type="CDD" id="cd08278">
    <property type="entry name" value="benzyl_alcohol_DH"/>
    <property type="match status" value="1"/>
</dbReference>
<proteinExistence type="inferred from homology"/>
<keyword evidence="3 6" id="KW-0862">Zinc</keyword>
<comment type="caution">
    <text evidence="9">The sequence shown here is derived from an EMBL/GenBank/DDBJ whole genome shotgun (WGS) entry which is preliminary data.</text>
</comment>
<keyword evidence="7" id="KW-0812">Transmembrane</keyword>
<gene>
    <name evidence="9" type="ORF">H2204_002947</name>
</gene>
<dbReference type="PANTHER" id="PTHR43880:SF12">
    <property type="entry name" value="ALCOHOL DEHYDROGENASE CLASS-3"/>
    <property type="match status" value="1"/>
</dbReference>
<dbReference type="GO" id="GO:0046294">
    <property type="term" value="P:formaldehyde catabolic process"/>
    <property type="evidence" value="ECO:0007669"/>
    <property type="project" value="TreeGrafter"/>
</dbReference>
<dbReference type="GO" id="GO:0005829">
    <property type="term" value="C:cytosol"/>
    <property type="evidence" value="ECO:0007669"/>
    <property type="project" value="TreeGrafter"/>
</dbReference>
<name>A0AA38YAQ7_9EURO</name>
<keyword evidence="2 6" id="KW-0479">Metal-binding</keyword>
<sequence>MATAQKLQTEALVVEKAKDDFKLITVTVDPVLRSDEVLVEMKYSGVCHTDIVFQRGLVPTVKFPAIFGHEGAGVVKAVGSGVKDKSLHPGDFVLLSFNACGKCVECSKGQPARCHGHVEINHTAKRPEDGSTPTAMADDGRKVSSQFFGHSSFCRLSVVKEACIVKCPYPESMAIFAPLGCGFQTGAGTIMNSFKATEKDSVVIFGLGSVGLTAVMAAAYLKVRQVIAVDLVPVKLKLAQELGATHTINGKDTPDTVAEIKRITEGGANYAMDCTGVVKVIENAIECLSPCGSAAIVGVPAAGSRLQLDPLTFLLQNKRLIGTIEGDSVPSKFIPQLMELHKTGNFPIDRLCKIYNVKDFHQALEDIEQGKGLEI</sequence>
<evidence type="ECO:0000259" key="8">
    <source>
        <dbReference type="SMART" id="SM00829"/>
    </source>
</evidence>
<reference evidence="9" key="1">
    <citation type="submission" date="2022-10" db="EMBL/GenBank/DDBJ databases">
        <title>Culturing micro-colonial fungi from biological soil crusts in the Mojave desert and describing Neophaeococcomyces mojavensis, and introducing the new genera and species Taxawa tesnikishii.</title>
        <authorList>
            <person name="Kurbessoian T."/>
            <person name="Stajich J.E."/>
        </authorList>
    </citation>
    <scope>NUCLEOTIDE SEQUENCE</scope>
    <source>
        <strain evidence="9">TK_35</strain>
    </source>
</reference>
<dbReference type="Gene3D" id="3.90.180.10">
    <property type="entry name" value="Medium-chain alcohol dehydrogenases, catalytic domain"/>
    <property type="match status" value="1"/>
</dbReference>
<keyword evidence="4" id="KW-0560">Oxidoreductase</keyword>
<dbReference type="InterPro" id="IPR013154">
    <property type="entry name" value="ADH-like_N"/>
</dbReference>
<dbReference type="Pfam" id="PF00107">
    <property type="entry name" value="ADH_zinc_N"/>
    <property type="match status" value="1"/>
</dbReference>
<dbReference type="InterPro" id="IPR020843">
    <property type="entry name" value="ER"/>
</dbReference>
<feature type="domain" description="Enoyl reductase (ER)" evidence="8">
    <location>
        <begin position="19"/>
        <end position="373"/>
    </location>
</feature>
<dbReference type="SMART" id="SM00829">
    <property type="entry name" value="PKS_ER"/>
    <property type="match status" value="1"/>
</dbReference>
<evidence type="ECO:0000256" key="4">
    <source>
        <dbReference type="ARBA" id="ARBA00023002"/>
    </source>
</evidence>
<keyword evidence="10" id="KW-1185">Reference proteome</keyword>
<dbReference type="SUPFAM" id="SSF50129">
    <property type="entry name" value="GroES-like"/>
    <property type="match status" value="1"/>
</dbReference>
<dbReference type="AlphaFoldDB" id="A0AA38YAQ7"/>
<evidence type="ECO:0000256" key="6">
    <source>
        <dbReference type="RuleBase" id="RU361277"/>
    </source>
</evidence>
<dbReference type="EMBL" id="JAPDRN010000012">
    <property type="protein sequence ID" value="KAJ9641269.1"/>
    <property type="molecule type" value="Genomic_DNA"/>
</dbReference>
<evidence type="ECO:0000313" key="10">
    <source>
        <dbReference type="Proteomes" id="UP001172681"/>
    </source>
</evidence>
<dbReference type="PROSITE" id="PS00059">
    <property type="entry name" value="ADH_ZINC"/>
    <property type="match status" value="1"/>
</dbReference>
<dbReference type="GO" id="GO:0008270">
    <property type="term" value="F:zinc ion binding"/>
    <property type="evidence" value="ECO:0007669"/>
    <property type="project" value="InterPro"/>
</dbReference>
<dbReference type="Pfam" id="PF08240">
    <property type="entry name" value="ADH_N"/>
    <property type="match status" value="1"/>
</dbReference>
<dbReference type="InterPro" id="IPR013149">
    <property type="entry name" value="ADH-like_C"/>
</dbReference>
<dbReference type="InterPro" id="IPR011032">
    <property type="entry name" value="GroES-like_sf"/>
</dbReference>
<keyword evidence="7" id="KW-0472">Membrane</keyword>
<evidence type="ECO:0000256" key="1">
    <source>
        <dbReference type="ARBA" id="ARBA00001947"/>
    </source>
</evidence>
<evidence type="ECO:0000256" key="2">
    <source>
        <dbReference type="ARBA" id="ARBA00022723"/>
    </source>
</evidence>
<keyword evidence="7" id="KW-1133">Transmembrane helix</keyword>
<protein>
    <recommendedName>
        <fullName evidence="8">Enoyl reductase (ER) domain-containing protein</fullName>
    </recommendedName>
</protein>
<accession>A0AA38YAQ7</accession>
<dbReference type="PANTHER" id="PTHR43880">
    <property type="entry name" value="ALCOHOL DEHYDROGENASE"/>
    <property type="match status" value="1"/>
</dbReference>
<organism evidence="9 10">
    <name type="scientific">Knufia peltigerae</name>
    <dbReference type="NCBI Taxonomy" id="1002370"/>
    <lineage>
        <taxon>Eukaryota</taxon>
        <taxon>Fungi</taxon>
        <taxon>Dikarya</taxon>
        <taxon>Ascomycota</taxon>
        <taxon>Pezizomycotina</taxon>
        <taxon>Eurotiomycetes</taxon>
        <taxon>Chaetothyriomycetidae</taxon>
        <taxon>Chaetothyriales</taxon>
        <taxon>Trichomeriaceae</taxon>
        <taxon>Knufia</taxon>
    </lineage>
</organism>
<dbReference type="FunFam" id="3.40.50.720:FF:000003">
    <property type="entry name" value="S-(hydroxymethyl)glutathione dehydrogenase"/>
    <property type="match status" value="1"/>
</dbReference>
<comment type="cofactor">
    <cofactor evidence="1 6">
        <name>Zn(2+)</name>
        <dbReference type="ChEBI" id="CHEBI:29105"/>
    </cofactor>
</comment>
<dbReference type="GO" id="GO:0051903">
    <property type="term" value="F:S-(hydroxymethyl)glutathione dehydrogenase [NAD(P)+] activity"/>
    <property type="evidence" value="ECO:0007669"/>
    <property type="project" value="TreeGrafter"/>
</dbReference>
<evidence type="ECO:0000256" key="3">
    <source>
        <dbReference type="ARBA" id="ARBA00022833"/>
    </source>
</evidence>
<dbReference type="InterPro" id="IPR002328">
    <property type="entry name" value="ADH_Zn_CS"/>
</dbReference>
<comment type="similarity">
    <text evidence="6">Belongs to the zinc-containing alcohol dehydrogenase family.</text>
</comment>
<dbReference type="Proteomes" id="UP001172681">
    <property type="component" value="Unassembled WGS sequence"/>
</dbReference>